<evidence type="ECO:0000313" key="1">
    <source>
        <dbReference type="EMBL" id="SFZ85175.1"/>
    </source>
</evidence>
<dbReference type="Proteomes" id="UP000231564">
    <property type="component" value="Chromosome MARIT"/>
</dbReference>
<dbReference type="RefSeq" id="WP_100211922.1">
    <property type="nucleotide sequence ID" value="NZ_CP138495.1"/>
</dbReference>
<accession>A0A2H1EDW0</accession>
<name>A0A2H1EDW0_9FLAO</name>
<dbReference type="PROSITE" id="PS51257">
    <property type="entry name" value="PROKAR_LIPOPROTEIN"/>
    <property type="match status" value="1"/>
</dbReference>
<organism evidence="1 2">
    <name type="scientific">Tenacibaculum maritimum NCIMB 2154</name>
    <dbReference type="NCBI Taxonomy" id="1349785"/>
    <lineage>
        <taxon>Bacteria</taxon>
        <taxon>Pseudomonadati</taxon>
        <taxon>Bacteroidota</taxon>
        <taxon>Flavobacteriia</taxon>
        <taxon>Flavobacteriales</taxon>
        <taxon>Flavobacteriaceae</taxon>
        <taxon>Tenacibaculum</taxon>
    </lineage>
</organism>
<keyword evidence="2" id="KW-1185">Reference proteome</keyword>
<dbReference type="GeneID" id="47724531"/>
<dbReference type="EMBL" id="LT634361">
    <property type="protein sequence ID" value="SFZ85175.1"/>
    <property type="molecule type" value="Genomic_DNA"/>
</dbReference>
<protein>
    <recommendedName>
        <fullName evidence="3">Lipoprotein</fullName>
    </recommendedName>
</protein>
<evidence type="ECO:0008006" key="3">
    <source>
        <dbReference type="Google" id="ProtNLM"/>
    </source>
</evidence>
<dbReference type="AlphaFoldDB" id="A0A2H1EDW0"/>
<gene>
    <name evidence="1" type="ORF">MARIT_3088</name>
</gene>
<reference evidence="1 2" key="1">
    <citation type="submission" date="2016-11" db="EMBL/GenBank/DDBJ databases">
        <authorList>
            <person name="Jaros S."/>
            <person name="Januszkiewicz K."/>
            <person name="Wedrychowicz H."/>
        </authorList>
    </citation>
    <scope>NUCLEOTIDE SEQUENCE [LARGE SCALE GENOMIC DNA]</scope>
    <source>
        <strain evidence="1">NCIMB 2154T</strain>
    </source>
</reference>
<dbReference type="OrthoDB" id="1189021at2"/>
<proteinExistence type="predicted"/>
<dbReference type="KEGG" id="tmar:MARIT_3088"/>
<evidence type="ECO:0000313" key="2">
    <source>
        <dbReference type="Proteomes" id="UP000231564"/>
    </source>
</evidence>
<sequence length="158" mass="17553">MKKIIYLITGVFLLGCAKSIDIEYNNPELIETENFLVGVWDGAMDCLACCSRKYRYTLTITKHENSLVEGSLKLSDMPEQEHYAVFKLKMGFTDGILTLKTAGKIEETDSKPGCGKYCTNNTYVLNISEGKKRLDGSWLSSNGCSVNSNSTSINIVKQ</sequence>
<dbReference type="STRING" id="1349785.GCA_000509405_01631"/>